<dbReference type="EnsemblMetazoa" id="GPPI010420-RA">
    <property type="protein sequence ID" value="GPPI010420-PA"/>
    <property type="gene ID" value="GPPI010420"/>
</dbReference>
<protein>
    <submittedName>
        <fullName evidence="1">Uncharacterized protein</fullName>
    </submittedName>
</protein>
<dbReference type="EMBL" id="JXJN01004428">
    <property type="status" value="NOT_ANNOTATED_CDS"/>
    <property type="molecule type" value="Genomic_DNA"/>
</dbReference>
<reference evidence="2" key="1">
    <citation type="submission" date="2015-01" db="EMBL/GenBank/DDBJ databases">
        <authorList>
            <person name="Aksoy S."/>
            <person name="Warren W."/>
            <person name="Wilson R.K."/>
        </authorList>
    </citation>
    <scope>NUCLEOTIDE SEQUENCE [LARGE SCALE GENOMIC DNA]</scope>
    <source>
        <strain evidence="2">IAEA</strain>
    </source>
</reference>
<keyword evidence="2" id="KW-1185">Reference proteome</keyword>
<evidence type="ECO:0000313" key="1">
    <source>
        <dbReference type="EnsemblMetazoa" id="GPPI010420-PA"/>
    </source>
</evidence>
<name>A0A1B0AVZ1_9MUSC</name>
<evidence type="ECO:0000313" key="2">
    <source>
        <dbReference type="Proteomes" id="UP000092460"/>
    </source>
</evidence>
<dbReference type="AlphaFoldDB" id="A0A1B0AVZ1"/>
<proteinExistence type="predicted"/>
<organism evidence="1 2">
    <name type="scientific">Glossina palpalis gambiensis</name>
    <dbReference type="NCBI Taxonomy" id="67801"/>
    <lineage>
        <taxon>Eukaryota</taxon>
        <taxon>Metazoa</taxon>
        <taxon>Ecdysozoa</taxon>
        <taxon>Arthropoda</taxon>
        <taxon>Hexapoda</taxon>
        <taxon>Insecta</taxon>
        <taxon>Pterygota</taxon>
        <taxon>Neoptera</taxon>
        <taxon>Endopterygota</taxon>
        <taxon>Diptera</taxon>
        <taxon>Brachycera</taxon>
        <taxon>Muscomorpha</taxon>
        <taxon>Hippoboscoidea</taxon>
        <taxon>Glossinidae</taxon>
        <taxon>Glossina</taxon>
    </lineage>
</organism>
<reference evidence="1" key="2">
    <citation type="submission" date="2020-05" db="UniProtKB">
        <authorList>
            <consortium name="EnsemblMetazoa"/>
        </authorList>
    </citation>
    <scope>IDENTIFICATION</scope>
    <source>
        <strain evidence="1">IAEA</strain>
    </source>
</reference>
<dbReference type="Proteomes" id="UP000092460">
    <property type="component" value="Unassembled WGS sequence"/>
</dbReference>
<accession>A0A1B0AVZ1</accession>
<dbReference type="VEuPathDB" id="VectorBase:GPPI010420"/>
<sequence length="59" mass="6978">MFPTLIDKDRIPLIVIRLRCRYLQKLYGVVLLTRLFSNSVVNIVKHRFMANMSVLQLVM</sequence>